<keyword evidence="4 5" id="KW-0173">Coenzyme A biosynthesis</keyword>
<comment type="function">
    <text evidence="5">Catalyzes the phosphorylation of the 3'-hydroxyl group of dephosphocoenzyme A to form coenzyme A.</text>
</comment>
<dbReference type="PANTHER" id="PTHR10695">
    <property type="entry name" value="DEPHOSPHO-COA KINASE-RELATED"/>
    <property type="match status" value="1"/>
</dbReference>
<evidence type="ECO:0000256" key="2">
    <source>
        <dbReference type="ARBA" id="ARBA00022741"/>
    </source>
</evidence>
<evidence type="ECO:0000256" key="6">
    <source>
        <dbReference type="NCBIfam" id="TIGR00152"/>
    </source>
</evidence>
<evidence type="ECO:0000256" key="5">
    <source>
        <dbReference type="HAMAP-Rule" id="MF_00376"/>
    </source>
</evidence>
<dbReference type="GO" id="GO:0015937">
    <property type="term" value="P:coenzyme A biosynthetic process"/>
    <property type="evidence" value="ECO:0007669"/>
    <property type="project" value="UniProtKB-UniRule"/>
</dbReference>
<keyword evidence="2 5" id="KW-0547">Nucleotide-binding</keyword>
<sequence>MKTLVVTGGIGSGKSTVCRYFASKGVPVYDSDSRTRRLYDTDPGLVRRLGDALGTVIADSEGRVCRRKLASVIFSDPGKLQVLESIVHPAVKEDFIFWRDSFRPGDVPFVVMESAIILEKPLFKDIADRILVVDAPLQTRLERACGRDGAAEEQVRERMSRQKLLNDISEGKVRPDVDYVIVNDADEASLFSKAEAVYLSMCASEPRHSK</sequence>
<dbReference type="GO" id="GO:0005524">
    <property type="term" value="F:ATP binding"/>
    <property type="evidence" value="ECO:0007669"/>
    <property type="project" value="UniProtKB-UniRule"/>
</dbReference>
<protein>
    <recommendedName>
        <fullName evidence="5 6">Dephospho-CoA kinase</fullName>
        <ecNumber evidence="5 6">2.7.1.24</ecNumber>
    </recommendedName>
    <alternativeName>
        <fullName evidence="5">Dephosphocoenzyme A kinase</fullName>
    </alternativeName>
</protein>
<dbReference type="AlphaFoldDB" id="A0A940DQ02"/>
<keyword evidence="5 7" id="KW-0808">Transferase</keyword>
<keyword evidence="3 5" id="KW-0067">ATP-binding</keyword>
<dbReference type="PANTHER" id="PTHR10695:SF46">
    <property type="entry name" value="BIFUNCTIONAL COENZYME A SYNTHASE-RELATED"/>
    <property type="match status" value="1"/>
</dbReference>
<dbReference type="Pfam" id="PF01121">
    <property type="entry name" value="CoaE"/>
    <property type="match status" value="1"/>
</dbReference>
<evidence type="ECO:0000313" key="7">
    <source>
        <dbReference type="EMBL" id="MBO8482554.1"/>
    </source>
</evidence>
<comment type="caution">
    <text evidence="7">The sequence shown here is derived from an EMBL/GenBank/DDBJ whole genome shotgun (WGS) entry which is preliminary data.</text>
</comment>
<dbReference type="PROSITE" id="PS51219">
    <property type="entry name" value="DPCK"/>
    <property type="match status" value="1"/>
</dbReference>
<name>A0A940DQ02_9BACT</name>
<keyword evidence="5" id="KW-0963">Cytoplasm</keyword>
<dbReference type="Gene3D" id="3.40.50.300">
    <property type="entry name" value="P-loop containing nucleotide triphosphate hydrolases"/>
    <property type="match status" value="1"/>
</dbReference>
<reference evidence="7" key="2">
    <citation type="journal article" date="2021" name="PeerJ">
        <title>Extensive microbial diversity within the chicken gut microbiome revealed by metagenomics and culture.</title>
        <authorList>
            <person name="Gilroy R."/>
            <person name="Ravi A."/>
            <person name="Getino M."/>
            <person name="Pursley I."/>
            <person name="Horton D.L."/>
            <person name="Alikhan N.F."/>
            <person name="Baker D."/>
            <person name="Gharbi K."/>
            <person name="Hall N."/>
            <person name="Watson M."/>
            <person name="Adriaenssens E.M."/>
            <person name="Foster-Nyarko E."/>
            <person name="Jarju S."/>
            <person name="Secka A."/>
            <person name="Antonio M."/>
            <person name="Oren A."/>
            <person name="Chaudhuri R.R."/>
            <person name="La Ragione R."/>
            <person name="Hildebrand F."/>
            <person name="Pallen M.J."/>
        </authorList>
    </citation>
    <scope>NUCLEOTIDE SEQUENCE</scope>
    <source>
        <strain evidence="7">G3-8215</strain>
    </source>
</reference>
<reference evidence="7" key="1">
    <citation type="submission" date="2020-10" db="EMBL/GenBank/DDBJ databases">
        <authorList>
            <person name="Gilroy R."/>
        </authorList>
    </citation>
    <scope>NUCLEOTIDE SEQUENCE</scope>
    <source>
        <strain evidence="7">G3-8215</strain>
    </source>
</reference>
<dbReference type="GO" id="GO:0005737">
    <property type="term" value="C:cytoplasm"/>
    <property type="evidence" value="ECO:0007669"/>
    <property type="project" value="UniProtKB-SubCell"/>
</dbReference>
<comment type="pathway">
    <text evidence="5">Cofactor biosynthesis; coenzyme A biosynthesis; CoA from (R)-pantothenate: step 5/5.</text>
</comment>
<comment type="similarity">
    <text evidence="1 5">Belongs to the CoaE family.</text>
</comment>
<gene>
    <name evidence="5 7" type="primary">coaE</name>
    <name evidence="7" type="ORF">IAB75_00305</name>
</gene>
<dbReference type="EMBL" id="JADILV010000003">
    <property type="protein sequence ID" value="MBO8482554.1"/>
    <property type="molecule type" value="Genomic_DNA"/>
</dbReference>
<dbReference type="Proteomes" id="UP000725002">
    <property type="component" value="Unassembled WGS sequence"/>
</dbReference>
<dbReference type="InterPro" id="IPR001977">
    <property type="entry name" value="Depp_CoAkinase"/>
</dbReference>
<dbReference type="GO" id="GO:0004140">
    <property type="term" value="F:dephospho-CoA kinase activity"/>
    <property type="evidence" value="ECO:0007669"/>
    <property type="project" value="UniProtKB-UniRule"/>
</dbReference>
<evidence type="ECO:0000256" key="1">
    <source>
        <dbReference type="ARBA" id="ARBA00009018"/>
    </source>
</evidence>
<comment type="subcellular location">
    <subcellularLocation>
        <location evidence="5">Cytoplasm</location>
    </subcellularLocation>
</comment>
<dbReference type="CDD" id="cd02022">
    <property type="entry name" value="DPCK"/>
    <property type="match status" value="1"/>
</dbReference>
<dbReference type="SUPFAM" id="SSF52540">
    <property type="entry name" value="P-loop containing nucleoside triphosphate hydrolases"/>
    <property type="match status" value="1"/>
</dbReference>
<proteinExistence type="inferred from homology"/>
<evidence type="ECO:0000256" key="3">
    <source>
        <dbReference type="ARBA" id="ARBA00022840"/>
    </source>
</evidence>
<organism evidence="7 8">
    <name type="scientific">Candidatus Cryptobacteroides avicola</name>
    <dbReference type="NCBI Taxonomy" id="2840757"/>
    <lineage>
        <taxon>Bacteria</taxon>
        <taxon>Pseudomonadati</taxon>
        <taxon>Bacteroidota</taxon>
        <taxon>Bacteroidia</taxon>
        <taxon>Bacteroidales</taxon>
        <taxon>Candidatus Cryptobacteroides</taxon>
    </lineage>
</organism>
<feature type="binding site" evidence="5">
    <location>
        <begin position="11"/>
        <end position="16"/>
    </location>
    <ligand>
        <name>ATP</name>
        <dbReference type="ChEBI" id="CHEBI:30616"/>
    </ligand>
</feature>
<dbReference type="EC" id="2.7.1.24" evidence="5 6"/>
<comment type="catalytic activity">
    <reaction evidence="5">
        <text>3'-dephospho-CoA + ATP = ADP + CoA + H(+)</text>
        <dbReference type="Rhea" id="RHEA:18245"/>
        <dbReference type="ChEBI" id="CHEBI:15378"/>
        <dbReference type="ChEBI" id="CHEBI:30616"/>
        <dbReference type="ChEBI" id="CHEBI:57287"/>
        <dbReference type="ChEBI" id="CHEBI:57328"/>
        <dbReference type="ChEBI" id="CHEBI:456216"/>
        <dbReference type="EC" id="2.7.1.24"/>
    </reaction>
</comment>
<evidence type="ECO:0000313" key="8">
    <source>
        <dbReference type="Proteomes" id="UP000725002"/>
    </source>
</evidence>
<accession>A0A940DQ02</accession>
<dbReference type="InterPro" id="IPR027417">
    <property type="entry name" value="P-loop_NTPase"/>
</dbReference>
<keyword evidence="5 7" id="KW-0418">Kinase</keyword>
<evidence type="ECO:0000256" key="4">
    <source>
        <dbReference type="ARBA" id="ARBA00022993"/>
    </source>
</evidence>
<dbReference type="HAMAP" id="MF_00376">
    <property type="entry name" value="Dephospho_CoA_kinase"/>
    <property type="match status" value="1"/>
</dbReference>
<dbReference type="NCBIfam" id="TIGR00152">
    <property type="entry name" value="dephospho-CoA kinase"/>
    <property type="match status" value="1"/>
</dbReference>